<dbReference type="OrthoDB" id="581105at2"/>
<protein>
    <submittedName>
        <fullName evidence="2">ATP-binding protein</fullName>
    </submittedName>
</protein>
<evidence type="ECO:0000313" key="2">
    <source>
        <dbReference type="EMBL" id="AYF77738.1"/>
    </source>
</evidence>
<dbReference type="Proteomes" id="UP000267164">
    <property type="component" value="Chromosome"/>
</dbReference>
<evidence type="ECO:0000313" key="3">
    <source>
        <dbReference type="Proteomes" id="UP000267164"/>
    </source>
</evidence>
<keyword evidence="2" id="KW-0547">Nucleotide-binding</keyword>
<dbReference type="AlphaFoldDB" id="A0A386ZJZ7"/>
<dbReference type="SMART" id="SM00382">
    <property type="entry name" value="AAA"/>
    <property type="match status" value="1"/>
</dbReference>
<reference evidence="2 3" key="1">
    <citation type="submission" date="2018-09" db="EMBL/GenBank/DDBJ databases">
        <title>Nocardia yunnanensis sp. nov., an actinomycete isolated from a soil sample.</title>
        <authorList>
            <person name="Zhang J."/>
        </authorList>
    </citation>
    <scope>NUCLEOTIDE SEQUENCE [LARGE SCALE GENOMIC DNA]</scope>
    <source>
        <strain evidence="2 3">CFHS0054</strain>
    </source>
</reference>
<dbReference type="GO" id="GO:0005524">
    <property type="term" value="F:ATP binding"/>
    <property type="evidence" value="ECO:0007669"/>
    <property type="project" value="UniProtKB-KW"/>
</dbReference>
<gene>
    <name evidence="2" type="ORF">D7D52_32410</name>
</gene>
<name>A0A386ZJZ7_9NOCA</name>
<sequence>MCINRIAELEQARRAFEGATLRGAPLLLAVTGAAGIGKSVMVRTLAYELGPRFTRTIYYGAVGSDAPVLHGAEDIAADLLVQLGVPWRELPDPVLRCSVLRALIEQHRPLVVLDGIDSASQVLPLLGDVRDAAVLVSGRKPLRELRAAGFITLSLRGFDDAAGIELIRAMAGGEIAGVEPELLRRLVSVFGGVPELLVAAGIQLADDAESAADFVRDLEHAGELDAFVAELSLDERPVVVAVCDASYGSLTVEEARAYRLLSAIPVTGFDLELAAVALDRSTAVTRRLLRRSADKALLRWNDGDLIEFPHAMRHHARALHRRLDSNAVRDDVERRIANWCVRRAVALAKSLSDRPIPAEVAASVFREVDARYTGPDAVERAAGEFSGRWGLFVAAQRAALEGGLYSEATILAIALWPFAYQTRRVHELVDGYRSLLEVRTGTGSGAAGLAESATRWQLMRDLAGLHECVGETTAAKDLLDRAAALGYEQGTASRLEWQALALEGMGQTAEALVVLAQAWDAVRLLDDPAHRERSYQLLRMHRARMRLSSGTFEDSGEIDSVTADLVIAEAYFRSRGEVDAVNSALCRGLRGDIAAKTESSEHAELLWSEALDVMLAYGKYAEAATLYERLLREAERRGRTADAQRHREALSRCRERFS</sequence>
<dbReference type="Pfam" id="PF13401">
    <property type="entry name" value="AAA_22"/>
    <property type="match status" value="1"/>
</dbReference>
<dbReference type="EMBL" id="CP032568">
    <property type="protein sequence ID" value="AYF77738.1"/>
    <property type="molecule type" value="Genomic_DNA"/>
</dbReference>
<dbReference type="InterPro" id="IPR003593">
    <property type="entry name" value="AAA+_ATPase"/>
</dbReference>
<dbReference type="InterPro" id="IPR027417">
    <property type="entry name" value="P-loop_NTPase"/>
</dbReference>
<dbReference type="SUPFAM" id="SSF52540">
    <property type="entry name" value="P-loop containing nucleoside triphosphate hydrolases"/>
    <property type="match status" value="1"/>
</dbReference>
<organism evidence="2 3">
    <name type="scientific">Nocardia yunnanensis</name>
    <dbReference type="NCBI Taxonomy" id="2382165"/>
    <lineage>
        <taxon>Bacteria</taxon>
        <taxon>Bacillati</taxon>
        <taxon>Actinomycetota</taxon>
        <taxon>Actinomycetes</taxon>
        <taxon>Mycobacteriales</taxon>
        <taxon>Nocardiaceae</taxon>
        <taxon>Nocardia</taxon>
    </lineage>
</organism>
<dbReference type="InterPro" id="IPR049945">
    <property type="entry name" value="AAA_22"/>
</dbReference>
<dbReference type="Gene3D" id="3.40.50.300">
    <property type="entry name" value="P-loop containing nucleotide triphosphate hydrolases"/>
    <property type="match status" value="1"/>
</dbReference>
<keyword evidence="3" id="KW-1185">Reference proteome</keyword>
<evidence type="ECO:0000259" key="1">
    <source>
        <dbReference type="SMART" id="SM00382"/>
    </source>
</evidence>
<keyword evidence="2" id="KW-0067">ATP-binding</keyword>
<dbReference type="KEGG" id="nyu:D7D52_32410"/>
<feature type="domain" description="AAA+ ATPase" evidence="1">
    <location>
        <begin position="24"/>
        <end position="181"/>
    </location>
</feature>
<accession>A0A386ZJZ7</accession>
<proteinExistence type="predicted"/>
<dbReference type="GO" id="GO:0016887">
    <property type="term" value="F:ATP hydrolysis activity"/>
    <property type="evidence" value="ECO:0007669"/>
    <property type="project" value="InterPro"/>
</dbReference>